<feature type="region of interest" description="Disordered" evidence="1">
    <location>
        <begin position="405"/>
        <end position="453"/>
    </location>
</feature>
<evidence type="ECO:0000313" key="2">
    <source>
        <dbReference type="EMBL" id="KAJ7746758.1"/>
    </source>
</evidence>
<keyword evidence="3" id="KW-1185">Reference proteome</keyword>
<name>A0AAD7N5S7_9AGAR</name>
<dbReference type="AlphaFoldDB" id="A0AAD7N5S7"/>
<feature type="compositionally biased region" description="Polar residues" evidence="1">
    <location>
        <begin position="418"/>
        <end position="429"/>
    </location>
</feature>
<sequence length="611" mass="67588">MSLLRDILKKHKDGSATKKTDSTSVKSAGARSLVASLYSLTVGGQRVKKRRRPDFNVLGAPEWYHENPPQPPDMPGTAPRTDLCAYTVAHAAVLPLRIEDKNHWLSLILYNHANETSLTAMYHNEAKIAGQVRLCLEKTKNISSIDVWLSVTAPAGQFVSLTANVWNRRKGNPLRPDQKLGPYKDKFPKGTYVFPFELPPLPKFVPVTHPDNDTRKTKGLVPLPPSGKINFMCGVGVRRDSVGGIDEDMDMILQYIPLVRPLPRPPTPFPFLASREDWPFKRETIGGWVLSPFGGRGRIGTHIIEVEGLLGVQDPVVYTTGQTLEFVLLLWSKSAEALKLLGQPAAVSAGYYKANYLPSSEVLRPREQSRQTRTLERMADGRVWVADAGRPREGEPLPELVSLDLPSVGAEPHPSKARSATGSRVQSWTAEDETEPPVEHAGPSPAHSMEDLPDDDMPATEYFQRLEGEVRIPPCRPVSYRYTEIGREVRTPLPRILQAVPIHILQYSLQLHIEHPQYAHISPTGPGLLAEVPIWYVADRNLAGPPVARNDDPRYLASLPLKGATIPAGEGAVWWPKTVGEQATQPRTGKPKLGQSFIGFIPPLKKRESSG</sequence>
<reference evidence="2" key="1">
    <citation type="submission" date="2023-03" db="EMBL/GenBank/DDBJ databases">
        <title>Massive genome expansion in bonnet fungi (Mycena s.s.) driven by repeated elements and novel gene families across ecological guilds.</title>
        <authorList>
            <consortium name="Lawrence Berkeley National Laboratory"/>
            <person name="Harder C.B."/>
            <person name="Miyauchi S."/>
            <person name="Viragh M."/>
            <person name="Kuo A."/>
            <person name="Thoen E."/>
            <person name="Andreopoulos B."/>
            <person name="Lu D."/>
            <person name="Skrede I."/>
            <person name="Drula E."/>
            <person name="Henrissat B."/>
            <person name="Morin E."/>
            <person name="Kohler A."/>
            <person name="Barry K."/>
            <person name="LaButti K."/>
            <person name="Morin E."/>
            <person name="Salamov A."/>
            <person name="Lipzen A."/>
            <person name="Mereny Z."/>
            <person name="Hegedus B."/>
            <person name="Baldrian P."/>
            <person name="Stursova M."/>
            <person name="Weitz H."/>
            <person name="Taylor A."/>
            <person name="Grigoriev I.V."/>
            <person name="Nagy L.G."/>
            <person name="Martin F."/>
            <person name="Kauserud H."/>
        </authorList>
    </citation>
    <scope>NUCLEOTIDE SEQUENCE</scope>
    <source>
        <strain evidence="2">CBHHK188m</strain>
    </source>
</reference>
<evidence type="ECO:0000313" key="3">
    <source>
        <dbReference type="Proteomes" id="UP001215280"/>
    </source>
</evidence>
<comment type="caution">
    <text evidence="2">The sequence shown here is derived from an EMBL/GenBank/DDBJ whole genome shotgun (WGS) entry which is preliminary data.</text>
</comment>
<gene>
    <name evidence="2" type="ORF">DFH07DRAFT_962843</name>
</gene>
<dbReference type="Proteomes" id="UP001215280">
    <property type="component" value="Unassembled WGS sequence"/>
</dbReference>
<accession>A0AAD7N5S7</accession>
<proteinExistence type="predicted"/>
<organism evidence="2 3">
    <name type="scientific">Mycena maculata</name>
    <dbReference type="NCBI Taxonomy" id="230809"/>
    <lineage>
        <taxon>Eukaryota</taxon>
        <taxon>Fungi</taxon>
        <taxon>Dikarya</taxon>
        <taxon>Basidiomycota</taxon>
        <taxon>Agaricomycotina</taxon>
        <taxon>Agaricomycetes</taxon>
        <taxon>Agaricomycetidae</taxon>
        <taxon>Agaricales</taxon>
        <taxon>Marasmiineae</taxon>
        <taxon>Mycenaceae</taxon>
        <taxon>Mycena</taxon>
    </lineage>
</organism>
<protein>
    <submittedName>
        <fullName evidence="2">Uncharacterized protein</fullName>
    </submittedName>
</protein>
<feature type="region of interest" description="Disordered" evidence="1">
    <location>
        <begin position="1"/>
        <end position="24"/>
    </location>
</feature>
<evidence type="ECO:0000256" key="1">
    <source>
        <dbReference type="SAM" id="MobiDB-lite"/>
    </source>
</evidence>
<dbReference type="EMBL" id="JARJLG010000097">
    <property type="protein sequence ID" value="KAJ7746758.1"/>
    <property type="molecule type" value="Genomic_DNA"/>
</dbReference>
<feature type="region of interest" description="Disordered" evidence="1">
    <location>
        <begin position="59"/>
        <end position="78"/>
    </location>
</feature>